<keyword evidence="17" id="KW-0902">Two-component regulatory system</keyword>
<sequence length="556" mass="55998">MADRPAGPGRRVTGGRLRRAGGLDRGGGPGRGGGLGRRTALATTAVALLAVLVTGAVLLGQLGGVGDAQARRALGRQADLVVALYEQPAATAELRASAARVIGSQQVSLLVLEPGGTVRTTVGPFGGRWVPSLSPATLRRLAGTHRTAIVRTTVGRRVVVAARPLSDGATVLLAQPASQAQEVTSEVARKLLVACLVALAAATAVGLLLARRLARPLRALAAAAGELADGGRDVDGALALPAGGPKEIAEVADALGGLAGALATSEHRQREFLLSVSHELRTPLTAVRGFAEALADGVTPATGAADAGRVILDEALRLDRLVQDLLDLARLDADDFHVDLAPVDVARVVADAADVWRRRCAAEGVDLRVELPPDGRPVVAVTDAARLRQIVDGLAENALRVVPAGAPIVLAVRAEPPAHRLGGHAGRLPAAGKPATSEPATAEPAAGDAFASGADAGVAVVEVRDGGPGLTGDDLAVAFERSALYERYRGLRPVSTGLGLALVARLAARLGALAEARTAPEGGAAFAVRMPLVGAPPDAGAPSAGAPAAPRIGSVG</sequence>
<evidence type="ECO:0000256" key="22">
    <source>
        <dbReference type="ARBA" id="ARBA00041776"/>
    </source>
</evidence>
<evidence type="ECO:0000256" key="3">
    <source>
        <dbReference type="ARBA" id="ARBA00001946"/>
    </source>
</evidence>
<dbReference type="GO" id="GO:0000155">
    <property type="term" value="F:phosphorelay sensor kinase activity"/>
    <property type="evidence" value="ECO:0007669"/>
    <property type="project" value="InterPro"/>
</dbReference>
<keyword evidence="7" id="KW-0597">Phosphoprotein</keyword>
<dbReference type="InterPro" id="IPR003594">
    <property type="entry name" value="HATPase_dom"/>
</dbReference>
<dbReference type="Gene3D" id="1.10.287.130">
    <property type="match status" value="1"/>
</dbReference>
<evidence type="ECO:0000256" key="13">
    <source>
        <dbReference type="ARBA" id="ARBA00022840"/>
    </source>
</evidence>
<dbReference type="PANTHER" id="PTHR44936:SF9">
    <property type="entry name" value="SENSOR PROTEIN CREC"/>
    <property type="match status" value="1"/>
</dbReference>
<dbReference type="InterPro" id="IPR004358">
    <property type="entry name" value="Sig_transdc_His_kin-like_C"/>
</dbReference>
<keyword evidence="28" id="KW-1185">Reference proteome</keyword>
<evidence type="ECO:0000256" key="4">
    <source>
        <dbReference type="ARBA" id="ARBA00004651"/>
    </source>
</evidence>
<keyword evidence="9 24" id="KW-0812">Transmembrane</keyword>
<keyword evidence="20" id="KW-0464">Manganese</keyword>
<keyword evidence="16 24" id="KW-1133">Transmembrane helix</keyword>
<dbReference type="InterPro" id="IPR003661">
    <property type="entry name" value="HisK_dim/P_dom"/>
</dbReference>
<comment type="catalytic activity">
    <reaction evidence="1">
        <text>ATP + protein L-histidine = ADP + protein N-phospho-L-histidine.</text>
        <dbReference type="EC" id="2.7.13.3"/>
    </reaction>
</comment>
<dbReference type="PANTHER" id="PTHR44936">
    <property type="entry name" value="SENSOR PROTEIN CREC"/>
    <property type="match status" value="1"/>
</dbReference>
<evidence type="ECO:0000256" key="21">
    <source>
        <dbReference type="ARBA" id="ARBA00040454"/>
    </source>
</evidence>
<evidence type="ECO:0000256" key="16">
    <source>
        <dbReference type="ARBA" id="ARBA00022989"/>
    </source>
</evidence>
<dbReference type="InterPro" id="IPR050980">
    <property type="entry name" value="2C_sensor_his_kinase"/>
</dbReference>
<keyword evidence="15" id="KW-0904">Protein phosphatase</keyword>
<organism evidence="27 28">
    <name type="scientific">Frankia nepalensis</name>
    <dbReference type="NCBI Taxonomy" id="1836974"/>
    <lineage>
        <taxon>Bacteria</taxon>
        <taxon>Bacillati</taxon>
        <taxon>Actinomycetota</taxon>
        <taxon>Actinomycetes</taxon>
        <taxon>Frankiales</taxon>
        <taxon>Frankiaceae</taxon>
        <taxon>Frankia</taxon>
    </lineage>
</organism>
<feature type="region of interest" description="Disordered" evidence="23">
    <location>
        <begin position="1"/>
        <end position="36"/>
    </location>
</feature>
<evidence type="ECO:0000256" key="11">
    <source>
        <dbReference type="ARBA" id="ARBA00022777"/>
    </source>
</evidence>
<dbReference type="AlphaFoldDB" id="A0A937RJL6"/>
<evidence type="ECO:0000256" key="17">
    <source>
        <dbReference type="ARBA" id="ARBA00023012"/>
    </source>
</evidence>
<feature type="domain" description="HAMP" evidence="26">
    <location>
        <begin position="211"/>
        <end position="267"/>
    </location>
</feature>
<evidence type="ECO:0000256" key="10">
    <source>
        <dbReference type="ARBA" id="ARBA00022741"/>
    </source>
</evidence>
<dbReference type="Proteomes" id="UP000604475">
    <property type="component" value="Unassembled WGS sequence"/>
</dbReference>
<dbReference type="InterPro" id="IPR036890">
    <property type="entry name" value="HATPase_C_sf"/>
</dbReference>
<comment type="caution">
    <text evidence="27">The sequence shown here is derived from an EMBL/GenBank/DDBJ whole genome shotgun (WGS) entry which is preliminary data.</text>
</comment>
<dbReference type="RefSeq" id="WP_203010444.1">
    <property type="nucleotide sequence ID" value="NZ_JADWYU010000235.1"/>
</dbReference>
<dbReference type="GO" id="GO:0005524">
    <property type="term" value="F:ATP binding"/>
    <property type="evidence" value="ECO:0007669"/>
    <property type="project" value="UniProtKB-KW"/>
</dbReference>
<keyword evidence="13" id="KW-0067">ATP-binding</keyword>
<dbReference type="CDD" id="cd00075">
    <property type="entry name" value="HATPase"/>
    <property type="match status" value="1"/>
</dbReference>
<evidence type="ECO:0000256" key="6">
    <source>
        <dbReference type="ARBA" id="ARBA00022475"/>
    </source>
</evidence>
<dbReference type="Pfam" id="PF00672">
    <property type="entry name" value="HAMP"/>
    <property type="match status" value="1"/>
</dbReference>
<reference evidence="27" key="1">
    <citation type="submission" date="2020-12" db="EMBL/GenBank/DDBJ databases">
        <title>Genomic characterization of non-nitrogen-fixing Frankia strains.</title>
        <authorList>
            <person name="Carlos-Shanley C."/>
            <person name="Guerra T."/>
            <person name="Hahn D."/>
        </authorList>
    </citation>
    <scope>NUCLEOTIDE SEQUENCE</scope>
    <source>
        <strain evidence="27">CN6</strain>
    </source>
</reference>
<keyword evidence="24" id="KW-0472">Membrane</keyword>
<evidence type="ECO:0000256" key="12">
    <source>
        <dbReference type="ARBA" id="ARBA00022801"/>
    </source>
</evidence>
<dbReference type="Pfam" id="PF00512">
    <property type="entry name" value="HisKA"/>
    <property type="match status" value="1"/>
</dbReference>
<dbReference type="Gene3D" id="3.30.565.10">
    <property type="entry name" value="Histidine kinase-like ATPase, C-terminal domain"/>
    <property type="match status" value="1"/>
</dbReference>
<gene>
    <name evidence="27" type="ORF">I7412_30355</name>
</gene>
<protein>
    <recommendedName>
        <fullName evidence="21">Signal transduction histidine-protein kinase/phosphatase MprB</fullName>
        <ecNumber evidence="5">2.7.13.3</ecNumber>
    </recommendedName>
    <alternativeName>
        <fullName evidence="22">Mycobacterial persistence regulator B</fullName>
    </alternativeName>
</protein>
<dbReference type="FunFam" id="1.10.287.130:FF:000001">
    <property type="entry name" value="Two-component sensor histidine kinase"/>
    <property type="match status" value="1"/>
</dbReference>
<evidence type="ECO:0000256" key="23">
    <source>
        <dbReference type="SAM" id="MobiDB-lite"/>
    </source>
</evidence>
<dbReference type="InterPro" id="IPR005467">
    <property type="entry name" value="His_kinase_dom"/>
</dbReference>
<evidence type="ECO:0000256" key="8">
    <source>
        <dbReference type="ARBA" id="ARBA00022679"/>
    </source>
</evidence>
<dbReference type="Gene3D" id="6.10.340.10">
    <property type="match status" value="1"/>
</dbReference>
<proteinExistence type="predicted"/>
<keyword evidence="14" id="KW-0460">Magnesium</keyword>
<evidence type="ECO:0000256" key="15">
    <source>
        <dbReference type="ARBA" id="ARBA00022912"/>
    </source>
</evidence>
<dbReference type="GO" id="GO:0005886">
    <property type="term" value="C:plasma membrane"/>
    <property type="evidence" value="ECO:0007669"/>
    <property type="project" value="UniProtKB-SubCell"/>
</dbReference>
<keyword evidence="11 27" id="KW-0418">Kinase</keyword>
<accession>A0A937RJL6</accession>
<evidence type="ECO:0000256" key="5">
    <source>
        <dbReference type="ARBA" id="ARBA00012438"/>
    </source>
</evidence>
<dbReference type="CDD" id="cd00082">
    <property type="entry name" value="HisKA"/>
    <property type="match status" value="1"/>
</dbReference>
<evidence type="ECO:0000256" key="7">
    <source>
        <dbReference type="ARBA" id="ARBA00022553"/>
    </source>
</evidence>
<keyword evidence="19" id="KW-0843">Virulence</keyword>
<comment type="cofactor">
    <cofactor evidence="3">
        <name>Mg(2+)</name>
        <dbReference type="ChEBI" id="CHEBI:18420"/>
    </cofactor>
</comment>
<evidence type="ECO:0000313" key="28">
    <source>
        <dbReference type="Proteomes" id="UP000604475"/>
    </source>
</evidence>
<dbReference type="PROSITE" id="PS50885">
    <property type="entry name" value="HAMP"/>
    <property type="match status" value="1"/>
</dbReference>
<evidence type="ECO:0000256" key="24">
    <source>
        <dbReference type="SAM" id="Phobius"/>
    </source>
</evidence>
<evidence type="ECO:0000259" key="25">
    <source>
        <dbReference type="PROSITE" id="PS50109"/>
    </source>
</evidence>
<feature type="transmembrane region" description="Helical" evidence="24">
    <location>
        <begin position="40"/>
        <end position="62"/>
    </location>
</feature>
<dbReference type="PROSITE" id="PS50109">
    <property type="entry name" value="HIS_KIN"/>
    <property type="match status" value="1"/>
</dbReference>
<dbReference type="SMART" id="SM00388">
    <property type="entry name" value="HisKA"/>
    <property type="match status" value="1"/>
</dbReference>
<dbReference type="SUPFAM" id="SSF55874">
    <property type="entry name" value="ATPase domain of HSP90 chaperone/DNA topoisomerase II/histidine kinase"/>
    <property type="match status" value="1"/>
</dbReference>
<evidence type="ECO:0000256" key="1">
    <source>
        <dbReference type="ARBA" id="ARBA00000085"/>
    </source>
</evidence>
<feature type="compositionally biased region" description="Gly residues" evidence="23">
    <location>
        <begin position="23"/>
        <end position="36"/>
    </location>
</feature>
<dbReference type="PRINTS" id="PR00344">
    <property type="entry name" value="BCTRLSENSOR"/>
</dbReference>
<feature type="region of interest" description="Disordered" evidence="23">
    <location>
        <begin position="421"/>
        <end position="443"/>
    </location>
</feature>
<evidence type="ECO:0000256" key="9">
    <source>
        <dbReference type="ARBA" id="ARBA00022692"/>
    </source>
</evidence>
<feature type="transmembrane region" description="Helical" evidence="24">
    <location>
        <begin position="191"/>
        <end position="210"/>
    </location>
</feature>
<dbReference type="InterPro" id="IPR036097">
    <property type="entry name" value="HisK_dim/P_sf"/>
</dbReference>
<evidence type="ECO:0000256" key="2">
    <source>
        <dbReference type="ARBA" id="ARBA00001936"/>
    </source>
</evidence>
<evidence type="ECO:0000256" key="18">
    <source>
        <dbReference type="ARBA" id="ARBA00023016"/>
    </source>
</evidence>
<dbReference type="GO" id="GO:0004721">
    <property type="term" value="F:phosphoprotein phosphatase activity"/>
    <property type="evidence" value="ECO:0007669"/>
    <property type="project" value="UniProtKB-KW"/>
</dbReference>
<keyword evidence="12" id="KW-0378">Hydrolase</keyword>
<dbReference type="EC" id="2.7.13.3" evidence="5"/>
<dbReference type="SMART" id="SM00387">
    <property type="entry name" value="HATPase_c"/>
    <property type="match status" value="1"/>
</dbReference>
<feature type="domain" description="Histidine kinase" evidence="25">
    <location>
        <begin position="275"/>
        <end position="534"/>
    </location>
</feature>
<name>A0A937RJL6_9ACTN</name>
<dbReference type="InterPro" id="IPR006311">
    <property type="entry name" value="TAT_signal"/>
</dbReference>
<evidence type="ECO:0000259" key="26">
    <source>
        <dbReference type="PROSITE" id="PS50885"/>
    </source>
</evidence>
<comment type="subcellular location">
    <subcellularLocation>
        <location evidence="4">Cell membrane</location>
        <topology evidence="4">Multi-pass membrane protein</topology>
    </subcellularLocation>
</comment>
<evidence type="ECO:0000313" key="27">
    <source>
        <dbReference type="EMBL" id="MBL7631387.1"/>
    </source>
</evidence>
<evidence type="ECO:0000256" key="19">
    <source>
        <dbReference type="ARBA" id="ARBA00023026"/>
    </source>
</evidence>
<keyword evidence="8" id="KW-0808">Transferase</keyword>
<dbReference type="InterPro" id="IPR003660">
    <property type="entry name" value="HAMP_dom"/>
</dbReference>
<dbReference type="PROSITE" id="PS51318">
    <property type="entry name" value="TAT"/>
    <property type="match status" value="1"/>
</dbReference>
<keyword evidence="10" id="KW-0547">Nucleotide-binding</keyword>
<keyword evidence="18" id="KW-0346">Stress response</keyword>
<evidence type="ECO:0000256" key="20">
    <source>
        <dbReference type="ARBA" id="ARBA00023211"/>
    </source>
</evidence>
<evidence type="ECO:0000256" key="14">
    <source>
        <dbReference type="ARBA" id="ARBA00022842"/>
    </source>
</evidence>
<comment type="cofactor">
    <cofactor evidence="2">
        <name>Mn(2+)</name>
        <dbReference type="ChEBI" id="CHEBI:29035"/>
    </cofactor>
</comment>
<keyword evidence="6" id="KW-1003">Cell membrane</keyword>
<dbReference type="SUPFAM" id="SSF47384">
    <property type="entry name" value="Homodimeric domain of signal transducing histidine kinase"/>
    <property type="match status" value="1"/>
</dbReference>
<feature type="compositionally biased region" description="Low complexity" evidence="23">
    <location>
        <begin position="434"/>
        <end position="443"/>
    </location>
</feature>
<dbReference type="EMBL" id="JAEACQ010000269">
    <property type="protein sequence ID" value="MBL7631387.1"/>
    <property type="molecule type" value="Genomic_DNA"/>
</dbReference>
<dbReference type="Pfam" id="PF02518">
    <property type="entry name" value="HATPase_c"/>
    <property type="match status" value="1"/>
</dbReference>